<dbReference type="PANTHER" id="PTHR33741:SF5">
    <property type="entry name" value="TRANSMEMBRANE PROTEIN DDB_G0269096-RELATED"/>
    <property type="match status" value="1"/>
</dbReference>
<keyword evidence="1" id="KW-0812">Transmembrane</keyword>
<sequence length="145" mass="14542">MAGPALLGFLGGTVAIGVLGMLAKTTGLPLLIAPFGASCVLLFAVPESAFAQPRNLVFGHLIASAIGVGVCALAGVGLWQMAIAVGLAIAAMQLTRTVHPPAGADPLVIMLAGGASVKFLLLPVLAGVLCLLLISRLFNSGFRGR</sequence>
<gene>
    <name evidence="3" type="ORF">AWB80_07714</name>
</gene>
<feature type="transmembrane region" description="Helical" evidence="1">
    <location>
        <begin position="57"/>
        <end position="89"/>
    </location>
</feature>
<evidence type="ECO:0000256" key="1">
    <source>
        <dbReference type="SAM" id="Phobius"/>
    </source>
</evidence>
<dbReference type="Pfam" id="PF04982">
    <property type="entry name" value="TM_HPP"/>
    <property type="match status" value="1"/>
</dbReference>
<dbReference type="PANTHER" id="PTHR33741">
    <property type="entry name" value="TRANSMEMBRANE PROTEIN DDB_G0269096-RELATED"/>
    <property type="match status" value="1"/>
</dbReference>
<comment type="caution">
    <text evidence="3">The sequence shown here is derived from an EMBL/GenBank/DDBJ whole genome shotgun (WGS) entry which is preliminary data.</text>
</comment>
<accession>A0A158DZU6</accession>
<name>A0A158DZU6_9BURK</name>
<proteinExistence type="predicted"/>
<feature type="transmembrane region" description="Helical" evidence="1">
    <location>
        <begin position="109"/>
        <end position="135"/>
    </location>
</feature>
<dbReference type="InterPro" id="IPR058581">
    <property type="entry name" value="TM_HPP"/>
</dbReference>
<keyword evidence="1" id="KW-1133">Transmembrane helix</keyword>
<keyword evidence="4" id="KW-1185">Reference proteome</keyword>
<dbReference type="STRING" id="1777141.AWB80_07714"/>
<reference evidence="3" key="1">
    <citation type="submission" date="2016-01" db="EMBL/GenBank/DDBJ databases">
        <authorList>
            <person name="Peeters C."/>
        </authorList>
    </citation>
    <scope>NUCLEOTIDE SEQUENCE [LARGE SCALE GENOMIC DNA]</scope>
    <source>
        <strain evidence="3">LMG 29323</strain>
    </source>
</reference>
<protein>
    <submittedName>
        <fullName evidence="3">HPP family protein</fullName>
    </submittedName>
</protein>
<organism evidence="3 4">
    <name type="scientific">Caballeronia pedi</name>
    <dbReference type="NCBI Taxonomy" id="1777141"/>
    <lineage>
        <taxon>Bacteria</taxon>
        <taxon>Pseudomonadati</taxon>
        <taxon>Pseudomonadota</taxon>
        <taxon>Betaproteobacteria</taxon>
        <taxon>Burkholderiales</taxon>
        <taxon>Burkholderiaceae</taxon>
        <taxon>Caballeronia</taxon>
    </lineage>
</organism>
<dbReference type="InterPro" id="IPR007065">
    <property type="entry name" value="HPP"/>
</dbReference>
<evidence type="ECO:0000259" key="2">
    <source>
        <dbReference type="Pfam" id="PF04982"/>
    </source>
</evidence>
<keyword evidence="1" id="KW-0472">Membrane</keyword>
<feature type="transmembrane region" description="Helical" evidence="1">
    <location>
        <begin position="25"/>
        <end position="45"/>
    </location>
</feature>
<evidence type="ECO:0000313" key="4">
    <source>
        <dbReference type="Proteomes" id="UP000054911"/>
    </source>
</evidence>
<dbReference type="RefSeq" id="WP_208635750.1">
    <property type="nucleotide sequence ID" value="NZ_FCOE02000054.1"/>
</dbReference>
<dbReference type="Proteomes" id="UP000054911">
    <property type="component" value="Unassembled WGS sequence"/>
</dbReference>
<evidence type="ECO:0000313" key="3">
    <source>
        <dbReference type="EMBL" id="SAK99736.1"/>
    </source>
</evidence>
<dbReference type="EMBL" id="FCOE02000054">
    <property type="protein sequence ID" value="SAK99736.1"/>
    <property type="molecule type" value="Genomic_DNA"/>
</dbReference>
<dbReference type="AlphaFoldDB" id="A0A158DZU6"/>
<feature type="domain" description="HPP transmembrane region" evidence="2">
    <location>
        <begin position="5"/>
        <end position="140"/>
    </location>
</feature>